<keyword evidence="2" id="KW-0597">Phosphoprotein</keyword>
<keyword evidence="4" id="KW-0090">Biological rhythms</keyword>
<dbReference type="AlphaFoldDB" id="O77112"/>
<sequence>VMYTTASITNTLGFPRDMWIGRSFIDFVHPKDRNTFASQITSGLTVPNIMLSTQEKAVTANNQGAIVCRIRRYRGLNIGFGVKNKAVAYVPFLLKLSFKSIGNNEGKAIIYLVIQTTPYYSAFKIPNEVLTKVIPFVMRHDAKGIIQYIDPESVPYLGYLPQDIINKDVLQLYHPGDLEYLHKIYEMLVKDGVMIRSNPYRIIAQNGYYVTVETEWSIFINPWSRKLEFIHGNYKLVEGPTDPDIFKQANPKEAIKFTDEEKNKAKLYKDEIIKIMNDALLKPAEIAKQQMSKRCQELALYMETLMEEQPKADDELRLEIQDADNSYFERDSVMLGGISPHHDHDSKSSIETPLS</sequence>
<dbReference type="GO" id="GO:0043153">
    <property type="term" value="P:entrainment of circadian clock by photoperiod"/>
    <property type="evidence" value="ECO:0007669"/>
    <property type="project" value="TreeGrafter"/>
</dbReference>
<proteinExistence type="evidence at transcript level"/>
<dbReference type="Gene3D" id="1.20.5.770">
    <property type="entry name" value="Single helix bin"/>
    <property type="match status" value="1"/>
</dbReference>
<dbReference type="PROSITE" id="PS50112">
    <property type="entry name" value="PAS"/>
    <property type="match status" value="2"/>
</dbReference>
<accession>O77112</accession>
<reference evidence="9" key="1">
    <citation type="journal article" date="1998" name="Mol. Biol. Evol.">
        <title>Evolution and phylogenetic utility of the period gene in Lepidoptera.</title>
        <authorList>
            <person name="Regier J.C."/>
            <person name="Fang Q.Q."/>
            <person name="Mitter C."/>
            <person name="Peigler R.S."/>
            <person name="Friedlander T.P."/>
            <person name="Solis M.A."/>
        </authorList>
    </citation>
    <scope>NUCLEOTIDE SEQUENCE</scope>
</reference>
<comment type="subcellular location">
    <subcellularLocation>
        <location evidence="1">Nucleus</location>
    </subcellularLocation>
</comment>
<evidence type="ECO:0000256" key="1">
    <source>
        <dbReference type="ARBA" id="ARBA00004123"/>
    </source>
</evidence>
<evidence type="ECO:0000256" key="7">
    <source>
        <dbReference type="SAM" id="MobiDB-lite"/>
    </source>
</evidence>
<dbReference type="Pfam" id="PF08447">
    <property type="entry name" value="PAS_3"/>
    <property type="match status" value="1"/>
</dbReference>
<dbReference type="PANTHER" id="PTHR11269">
    <property type="entry name" value="PERIOD CIRCADIAN PROTEIN"/>
    <property type="match status" value="1"/>
</dbReference>
<evidence type="ECO:0000256" key="6">
    <source>
        <dbReference type="ARBA" id="ARBA00040849"/>
    </source>
</evidence>
<dbReference type="GO" id="GO:0005634">
    <property type="term" value="C:nucleus"/>
    <property type="evidence" value="ECO:0007669"/>
    <property type="project" value="UniProtKB-SubCell"/>
</dbReference>
<feature type="non-terminal residue" evidence="9">
    <location>
        <position position="355"/>
    </location>
</feature>
<dbReference type="InterPro" id="IPR013655">
    <property type="entry name" value="PAS_fold_3"/>
</dbReference>
<feature type="domain" description="PAS" evidence="8">
    <location>
        <begin position="1"/>
        <end position="47"/>
    </location>
</feature>
<evidence type="ECO:0000259" key="8">
    <source>
        <dbReference type="PROSITE" id="PS50112"/>
    </source>
</evidence>
<dbReference type="GO" id="GO:0000122">
    <property type="term" value="P:negative regulation of transcription by RNA polymerase II"/>
    <property type="evidence" value="ECO:0007669"/>
    <property type="project" value="TreeGrafter"/>
</dbReference>
<feature type="non-terminal residue" evidence="9">
    <location>
        <position position="1"/>
    </location>
</feature>
<evidence type="ECO:0000256" key="5">
    <source>
        <dbReference type="ARBA" id="ARBA00023242"/>
    </source>
</evidence>
<dbReference type="GO" id="GO:0005737">
    <property type="term" value="C:cytoplasm"/>
    <property type="evidence" value="ECO:0007669"/>
    <property type="project" value="TreeGrafter"/>
</dbReference>
<evidence type="ECO:0000313" key="9">
    <source>
        <dbReference type="EMBL" id="AAC72316.1"/>
    </source>
</evidence>
<feature type="region of interest" description="Disordered" evidence="7">
    <location>
        <begin position="334"/>
        <end position="355"/>
    </location>
</feature>
<dbReference type="SMART" id="SM00091">
    <property type="entry name" value="PAS"/>
    <property type="match status" value="1"/>
</dbReference>
<organism evidence="9">
    <name type="scientific">Automeris io</name>
    <name type="common">Io moth</name>
    <dbReference type="NCBI Taxonomy" id="82589"/>
    <lineage>
        <taxon>Eukaryota</taxon>
        <taxon>Metazoa</taxon>
        <taxon>Ecdysozoa</taxon>
        <taxon>Arthropoda</taxon>
        <taxon>Hexapoda</taxon>
        <taxon>Insecta</taxon>
        <taxon>Pterygota</taxon>
        <taxon>Neoptera</taxon>
        <taxon>Endopterygota</taxon>
        <taxon>Lepidoptera</taxon>
        <taxon>Glossata</taxon>
        <taxon>Ditrysia</taxon>
        <taxon>Bombycoidea</taxon>
        <taxon>Saturniidae</taxon>
        <taxon>Hemileucinae</taxon>
        <taxon>Automeris</taxon>
    </lineage>
</organism>
<dbReference type="GO" id="GO:0000976">
    <property type="term" value="F:transcription cis-regulatory region binding"/>
    <property type="evidence" value="ECO:0007669"/>
    <property type="project" value="TreeGrafter"/>
</dbReference>
<dbReference type="InterPro" id="IPR050760">
    <property type="entry name" value="Period_circadian_regulator"/>
</dbReference>
<dbReference type="InterPro" id="IPR000014">
    <property type="entry name" value="PAS"/>
</dbReference>
<dbReference type="CDD" id="cd00130">
    <property type="entry name" value="PAS"/>
    <property type="match status" value="2"/>
</dbReference>
<dbReference type="GO" id="GO:0032922">
    <property type="term" value="P:circadian regulation of gene expression"/>
    <property type="evidence" value="ECO:0007669"/>
    <property type="project" value="TreeGrafter"/>
</dbReference>
<evidence type="ECO:0000256" key="4">
    <source>
        <dbReference type="ARBA" id="ARBA00023108"/>
    </source>
</evidence>
<name>O77112_AUTIO</name>
<dbReference type="GO" id="GO:0001222">
    <property type="term" value="F:transcription corepressor binding"/>
    <property type="evidence" value="ECO:0007669"/>
    <property type="project" value="TreeGrafter"/>
</dbReference>
<dbReference type="InterPro" id="IPR035965">
    <property type="entry name" value="PAS-like_dom_sf"/>
</dbReference>
<keyword evidence="5" id="KW-0539">Nucleus</keyword>
<keyword evidence="3" id="KW-0677">Repeat</keyword>
<evidence type="ECO:0000256" key="3">
    <source>
        <dbReference type="ARBA" id="ARBA00022737"/>
    </source>
</evidence>
<protein>
    <recommendedName>
        <fullName evidence="6">Period circadian protein</fullName>
    </recommendedName>
</protein>
<dbReference type="EMBL" id="AF063427">
    <property type="protein sequence ID" value="AAC72316.1"/>
    <property type="molecule type" value="mRNA"/>
</dbReference>
<evidence type="ECO:0000256" key="2">
    <source>
        <dbReference type="ARBA" id="ARBA00022553"/>
    </source>
</evidence>
<dbReference type="Gene3D" id="3.30.450.20">
    <property type="entry name" value="PAS domain"/>
    <property type="match status" value="2"/>
</dbReference>
<feature type="domain" description="PAS" evidence="8">
    <location>
        <begin position="128"/>
        <end position="192"/>
    </location>
</feature>
<dbReference type="PANTHER" id="PTHR11269:SF16">
    <property type="entry name" value="PERIOD CIRCADIAN PROTEIN"/>
    <property type="match status" value="1"/>
</dbReference>
<dbReference type="SUPFAM" id="SSF55785">
    <property type="entry name" value="PYP-like sensor domain (PAS domain)"/>
    <property type="match status" value="2"/>
</dbReference>